<dbReference type="PROSITE" id="PS00131">
    <property type="entry name" value="CARBOXYPEPT_SER_SER"/>
    <property type="match status" value="1"/>
</dbReference>
<dbReference type="PANTHER" id="PTHR11802:SF472">
    <property type="entry name" value="SERINE CARBOXYPEPTIDASE CPVL-RELATED"/>
    <property type="match status" value="1"/>
</dbReference>
<dbReference type="InterPro" id="IPR033124">
    <property type="entry name" value="Ser_caboxypep_his_AS"/>
</dbReference>
<evidence type="ECO:0000256" key="7">
    <source>
        <dbReference type="RuleBase" id="RU361156"/>
    </source>
</evidence>
<dbReference type="SUPFAM" id="SSF53474">
    <property type="entry name" value="alpha/beta-Hydrolases"/>
    <property type="match status" value="1"/>
</dbReference>
<dbReference type="PRINTS" id="PR00724">
    <property type="entry name" value="CRBOXYPTASEC"/>
</dbReference>
<organism evidence="8">
    <name type="scientific">Papilio xuthus</name>
    <name type="common">Asian swallowtail butterfly</name>
    <dbReference type="NCBI Taxonomy" id="66420"/>
    <lineage>
        <taxon>Eukaryota</taxon>
        <taxon>Metazoa</taxon>
        <taxon>Ecdysozoa</taxon>
        <taxon>Arthropoda</taxon>
        <taxon>Hexapoda</taxon>
        <taxon>Insecta</taxon>
        <taxon>Pterygota</taxon>
        <taxon>Neoptera</taxon>
        <taxon>Endopterygota</taxon>
        <taxon>Lepidoptera</taxon>
        <taxon>Glossata</taxon>
        <taxon>Ditrysia</taxon>
        <taxon>Papilionoidea</taxon>
        <taxon>Papilionidae</taxon>
        <taxon>Papilioninae</taxon>
        <taxon>Papilio</taxon>
    </lineage>
</organism>
<sequence length="465" mass="53708">MSRYSIYILFQFIISAYCFLHRYPKLNLNNQINGDPGSPLFLTPYIESGNITAGRLLARVPFTESLRIKSYAGFFTVDKKYDSNQFFWYFPAMIPNNTDAPVLVWLQGGPGATSLYALFTENGPLRVRDEKFEARKYNWALSHHIIYIDNPVGTGFSFTKDPKGYCSNETQVGEQLYSTITQFFQLFPELQKNKFFITGESYAGKYIPAFAYTIHKKNPTANIKINLKALAIGNGLSDPEHQLVYSKYLYQIGLLDWNQANTFREYEMKGIDYIQKKQWSKASEIFDILINGDTIDGKSIFYNMTGFEFYFNYLHTKDYMNSEDFGPMLQKAFVRRAIHVGNLTFHTGPEVEAHLKEDLMKSVAPLMTELLDHYYVLIYNGQLDIIVAYPLTINYLRNLKFTGSEDYKTAKRYQWKVDGELAGYVKQAGKLVEILVRNAGHMVPGDQPKWALDMITRLTHEKTFY</sequence>
<dbReference type="GO" id="GO:0006508">
    <property type="term" value="P:proteolysis"/>
    <property type="evidence" value="ECO:0007669"/>
    <property type="project" value="UniProtKB-KW"/>
</dbReference>
<reference evidence="8" key="1">
    <citation type="submission" date="2025-08" db="UniProtKB">
        <authorList>
            <consortium name="RefSeq"/>
        </authorList>
    </citation>
    <scope>IDENTIFICATION</scope>
</reference>
<evidence type="ECO:0000256" key="5">
    <source>
        <dbReference type="ARBA" id="ARBA00022801"/>
    </source>
</evidence>
<name>A0AAJ6Z9S1_PAPXU</name>
<protein>
    <recommendedName>
        <fullName evidence="7">Carboxypeptidase</fullName>
        <ecNumber evidence="7">3.4.16.-</ecNumber>
    </recommendedName>
</protein>
<proteinExistence type="inferred from homology"/>
<evidence type="ECO:0000256" key="4">
    <source>
        <dbReference type="ARBA" id="ARBA00022729"/>
    </source>
</evidence>
<dbReference type="Pfam" id="PF00450">
    <property type="entry name" value="Peptidase_S10"/>
    <property type="match status" value="1"/>
</dbReference>
<dbReference type="GeneID" id="106118001"/>
<keyword evidence="5 7" id="KW-0378">Hydrolase</keyword>
<dbReference type="Gene3D" id="3.40.50.1820">
    <property type="entry name" value="alpha/beta hydrolase"/>
    <property type="match status" value="1"/>
</dbReference>
<dbReference type="InterPro" id="IPR018202">
    <property type="entry name" value="Ser_caboxypep_ser_AS"/>
</dbReference>
<keyword evidence="6" id="KW-0325">Glycoprotein</keyword>
<dbReference type="Proteomes" id="UP000694872">
    <property type="component" value="Unplaced"/>
</dbReference>
<dbReference type="EC" id="3.4.16.-" evidence="7"/>
<dbReference type="KEGG" id="pxu:106118001"/>
<dbReference type="FunFam" id="3.40.50.1820:FF:000096">
    <property type="entry name" value="Carboxypeptidase vitellogenic-like"/>
    <property type="match status" value="1"/>
</dbReference>
<evidence type="ECO:0000256" key="2">
    <source>
        <dbReference type="ARBA" id="ARBA00022645"/>
    </source>
</evidence>
<gene>
    <name evidence="8" type="primary">LOC106118001</name>
</gene>
<dbReference type="PROSITE" id="PS00560">
    <property type="entry name" value="CARBOXYPEPT_SER_HIS"/>
    <property type="match status" value="1"/>
</dbReference>
<dbReference type="InterPro" id="IPR001563">
    <property type="entry name" value="Peptidase_S10"/>
</dbReference>
<dbReference type="GO" id="GO:0004185">
    <property type="term" value="F:serine-type carboxypeptidase activity"/>
    <property type="evidence" value="ECO:0007669"/>
    <property type="project" value="UniProtKB-UniRule"/>
</dbReference>
<comment type="similarity">
    <text evidence="1 7">Belongs to the peptidase S10 family.</text>
</comment>
<dbReference type="RefSeq" id="XP_013168007.1">
    <property type="nucleotide sequence ID" value="XM_013312553.1"/>
</dbReference>
<evidence type="ECO:0000256" key="3">
    <source>
        <dbReference type="ARBA" id="ARBA00022670"/>
    </source>
</evidence>
<evidence type="ECO:0000313" key="8">
    <source>
        <dbReference type="RefSeq" id="XP_013168007.1"/>
    </source>
</evidence>
<accession>A0AAJ6Z9S1</accession>
<keyword evidence="4" id="KW-0732">Signal</keyword>
<evidence type="ECO:0000256" key="6">
    <source>
        <dbReference type="ARBA" id="ARBA00023180"/>
    </source>
</evidence>
<evidence type="ECO:0000256" key="1">
    <source>
        <dbReference type="ARBA" id="ARBA00009431"/>
    </source>
</evidence>
<dbReference type="InterPro" id="IPR029058">
    <property type="entry name" value="AB_hydrolase_fold"/>
</dbReference>
<dbReference type="PANTHER" id="PTHR11802">
    <property type="entry name" value="SERINE PROTEASE FAMILY S10 SERINE CARBOXYPEPTIDASE"/>
    <property type="match status" value="1"/>
</dbReference>
<dbReference type="AlphaFoldDB" id="A0AAJ6Z9S1"/>
<keyword evidence="2 7" id="KW-0121">Carboxypeptidase</keyword>
<keyword evidence="3 7" id="KW-0645">Protease</keyword>